<dbReference type="Pfam" id="PF06067">
    <property type="entry name" value="DUF932"/>
    <property type="match status" value="1"/>
</dbReference>
<accession>A0A6J7WS66</accession>
<proteinExistence type="predicted"/>
<dbReference type="NCBIfam" id="TIGR03299">
    <property type="entry name" value="LGT_TIGR03299"/>
    <property type="match status" value="1"/>
</dbReference>
<protein>
    <submittedName>
        <fullName evidence="1">LGT_TIGR03299, phage/plasmid-like protein TIGR03299</fullName>
    </submittedName>
</protein>
<dbReference type="InterPro" id="IPR026325">
    <property type="entry name" value="DUF932"/>
</dbReference>
<organism evidence="1">
    <name type="scientific">uncultured Caudovirales phage</name>
    <dbReference type="NCBI Taxonomy" id="2100421"/>
    <lineage>
        <taxon>Viruses</taxon>
        <taxon>Duplodnaviria</taxon>
        <taxon>Heunggongvirae</taxon>
        <taxon>Uroviricota</taxon>
        <taxon>Caudoviricetes</taxon>
        <taxon>Peduoviridae</taxon>
        <taxon>Maltschvirus</taxon>
        <taxon>Maltschvirus maltsch</taxon>
    </lineage>
</organism>
<dbReference type="InterPro" id="IPR017686">
    <property type="entry name" value="Phg/plasmid-like_prot"/>
</dbReference>
<reference evidence="1" key="1">
    <citation type="submission" date="2020-05" db="EMBL/GenBank/DDBJ databases">
        <authorList>
            <person name="Chiriac C."/>
            <person name="Salcher M."/>
            <person name="Ghai R."/>
            <person name="Kavagutti S V."/>
        </authorList>
    </citation>
    <scope>NUCLEOTIDE SEQUENCE</scope>
</reference>
<name>A0A6J7WS66_9CAUD</name>
<gene>
    <name evidence="1" type="ORF">UFOVP245_29</name>
</gene>
<evidence type="ECO:0000313" key="1">
    <source>
        <dbReference type="EMBL" id="CAB5220801.1"/>
    </source>
</evidence>
<dbReference type="EMBL" id="LR798287">
    <property type="protein sequence ID" value="CAB5220801.1"/>
    <property type="molecule type" value="Genomic_DNA"/>
</dbReference>
<sequence length="311" mass="34748">MAHLVETMAYAGETPWHGLGVKVLGDLTPDQMLKKAGLDWTVSKQPTYVKINGEEVMTEQQALVRSSDNSILTMVSDDWKPVQNHEAFEFFNDFVMQGEMAMDTAGSLKQGRNVWALAKVKDSFEILGGDRVDSYLLFSNPHQYGRCIDIRFTPIRVVCNNTLTLSLAGSSDLMVRLNHRRSFDGDLVRNTLGIASKKLGTYKDMAQFLSSKNFTSESVVSYLKDVFPSLTKKDNSVMSRPATQAFEVLETQPGAEYGKGTFWQAFNAVTYTTDHLLGHSEETRLASAWYGSNRQRKLVALEKAVEYAEAA</sequence>